<dbReference type="InterPro" id="IPR016024">
    <property type="entry name" value="ARM-type_fold"/>
</dbReference>
<dbReference type="GO" id="GO:0003743">
    <property type="term" value="F:translation initiation factor activity"/>
    <property type="evidence" value="ECO:0007669"/>
    <property type="project" value="UniProtKB-KW"/>
</dbReference>
<feature type="region of interest" description="Disordered" evidence="7">
    <location>
        <begin position="145"/>
        <end position="219"/>
    </location>
</feature>
<dbReference type="GO" id="GO:0001732">
    <property type="term" value="P:formation of cytoplasmic translation initiation complex"/>
    <property type="evidence" value="ECO:0007669"/>
    <property type="project" value="TreeGrafter"/>
</dbReference>
<evidence type="ECO:0000259" key="8">
    <source>
        <dbReference type="PROSITE" id="PS51363"/>
    </source>
</evidence>
<feature type="compositionally biased region" description="Basic and acidic residues" evidence="7">
    <location>
        <begin position="178"/>
        <end position="189"/>
    </location>
</feature>
<dbReference type="Gene3D" id="2.20.25.350">
    <property type="match status" value="1"/>
</dbReference>
<dbReference type="EMBL" id="OV170226">
    <property type="protein sequence ID" value="CAH0727250.1"/>
    <property type="molecule type" value="Genomic_DNA"/>
</dbReference>
<dbReference type="PROSITE" id="PS51363">
    <property type="entry name" value="W2"/>
    <property type="match status" value="1"/>
</dbReference>
<evidence type="ECO:0000256" key="5">
    <source>
        <dbReference type="ARBA" id="ARBA00022917"/>
    </source>
</evidence>
<feature type="domain" description="W2" evidence="8">
    <location>
        <begin position="249"/>
        <end position="410"/>
    </location>
</feature>
<dbReference type="InterPro" id="IPR003307">
    <property type="entry name" value="W2_domain"/>
</dbReference>
<dbReference type="FunFam" id="2.20.25.350:FF:000001">
    <property type="entry name" value="Eukaryotic translation initiation factor 5"/>
    <property type="match status" value="1"/>
</dbReference>
<dbReference type="CDD" id="cd11561">
    <property type="entry name" value="W2_eIF5"/>
    <property type="match status" value="1"/>
</dbReference>
<feature type="compositionally biased region" description="Low complexity" evidence="7">
    <location>
        <begin position="190"/>
        <end position="200"/>
    </location>
</feature>
<feature type="region of interest" description="Disordered" evidence="7">
    <location>
        <begin position="430"/>
        <end position="455"/>
    </location>
</feature>
<feature type="non-terminal residue" evidence="9">
    <location>
        <position position="455"/>
    </location>
</feature>
<dbReference type="SMART" id="SM00515">
    <property type="entry name" value="eIF5C"/>
    <property type="match status" value="1"/>
</dbReference>
<name>A0A8J9VJ15_9NEOP</name>
<dbReference type="SUPFAM" id="SSF48371">
    <property type="entry name" value="ARM repeat"/>
    <property type="match status" value="1"/>
</dbReference>
<keyword evidence="10" id="KW-1185">Reference proteome</keyword>
<dbReference type="Gene3D" id="3.30.30.170">
    <property type="match status" value="1"/>
</dbReference>
<reference evidence="9" key="1">
    <citation type="submission" date="2021-12" db="EMBL/GenBank/DDBJ databases">
        <authorList>
            <person name="Martin H S."/>
        </authorList>
    </citation>
    <scope>NUCLEOTIDE SEQUENCE</scope>
</reference>
<dbReference type="InterPro" id="IPR016190">
    <property type="entry name" value="Transl_init_fac_IF2/IF5_Zn-bd"/>
</dbReference>
<organism evidence="9 10">
    <name type="scientific">Brenthis ino</name>
    <name type="common">lesser marbled fritillary</name>
    <dbReference type="NCBI Taxonomy" id="405034"/>
    <lineage>
        <taxon>Eukaryota</taxon>
        <taxon>Metazoa</taxon>
        <taxon>Ecdysozoa</taxon>
        <taxon>Arthropoda</taxon>
        <taxon>Hexapoda</taxon>
        <taxon>Insecta</taxon>
        <taxon>Pterygota</taxon>
        <taxon>Neoptera</taxon>
        <taxon>Endopterygota</taxon>
        <taxon>Lepidoptera</taxon>
        <taxon>Glossata</taxon>
        <taxon>Ditrysia</taxon>
        <taxon>Papilionoidea</taxon>
        <taxon>Nymphalidae</taxon>
        <taxon>Heliconiinae</taxon>
        <taxon>Argynnini</taxon>
        <taxon>Brenthis</taxon>
    </lineage>
</organism>
<dbReference type="SUPFAM" id="SSF100966">
    <property type="entry name" value="Translation initiation factor 2 beta, aIF2beta, N-terminal domain"/>
    <property type="match status" value="1"/>
</dbReference>
<dbReference type="OrthoDB" id="10250831at2759"/>
<dbReference type="Gene3D" id="1.25.40.180">
    <property type="match status" value="1"/>
</dbReference>
<dbReference type="Pfam" id="PF01873">
    <property type="entry name" value="eIF-5_eIF-2B"/>
    <property type="match status" value="1"/>
</dbReference>
<keyword evidence="6" id="KW-0342">GTP-binding</keyword>
<dbReference type="InterPro" id="IPR045196">
    <property type="entry name" value="IF2/IF5"/>
</dbReference>
<evidence type="ECO:0000313" key="10">
    <source>
        <dbReference type="Proteomes" id="UP000838878"/>
    </source>
</evidence>
<evidence type="ECO:0000313" key="9">
    <source>
        <dbReference type="EMBL" id="CAH0727250.1"/>
    </source>
</evidence>
<dbReference type="PANTHER" id="PTHR23001:SF7">
    <property type="entry name" value="EUKARYOTIC TRANSLATION INITIATION FACTOR 5"/>
    <property type="match status" value="1"/>
</dbReference>
<evidence type="ECO:0000256" key="2">
    <source>
        <dbReference type="ARBA" id="ARBA00018059"/>
    </source>
</evidence>
<keyword evidence="3" id="KW-0396">Initiation factor</keyword>
<gene>
    <name evidence="9" type="ORF">BINO364_LOCUS12622</name>
</gene>
<evidence type="ECO:0000256" key="3">
    <source>
        <dbReference type="ARBA" id="ARBA00022540"/>
    </source>
</evidence>
<keyword evidence="5" id="KW-0648">Protein biosynthesis</keyword>
<dbReference type="Pfam" id="PF02020">
    <property type="entry name" value="W2"/>
    <property type="match status" value="1"/>
</dbReference>
<feature type="compositionally biased region" description="Acidic residues" evidence="7">
    <location>
        <begin position="444"/>
        <end position="455"/>
    </location>
</feature>
<evidence type="ECO:0000256" key="6">
    <source>
        <dbReference type="ARBA" id="ARBA00023134"/>
    </source>
</evidence>
<keyword evidence="4" id="KW-0547">Nucleotide-binding</keyword>
<dbReference type="GO" id="GO:0005092">
    <property type="term" value="F:GDP-dissociation inhibitor activity"/>
    <property type="evidence" value="ECO:0007669"/>
    <property type="project" value="TreeGrafter"/>
</dbReference>
<evidence type="ECO:0000256" key="7">
    <source>
        <dbReference type="SAM" id="MobiDB-lite"/>
    </source>
</evidence>
<evidence type="ECO:0000256" key="1">
    <source>
        <dbReference type="ARBA" id="ARBA00010397"/>
    </source>
</evidence>
<dbReference type="SUPFAM" id="SSF75689">
    <property type="entry name" value="Zinc-binding domain of translation initiation factor 2 beta"/>
    <property type="match status" value="1"/>
</dbReference>
<protein>
    <recommendedName>
        <fullName evidence="2">Eukaryotic translation initiation factor 5</fullName>
    </recommendedName>
</protein>
<comment type="similarity">
    <text evidence="1">Belongs to the eIF-2-beta/eIF-5 family.</text>
</comment>
<dbReference type="SMART" id="SM00653">
    <property type="entry name" value="eIF2B_5"/>
    <property type="match status" value="1"/>
</dbReference>
<dbReference type="InterPro" id="IPR016189">
    <property type="entry name" value="Transl_init_fac_IF2/IF5_N"/>
</dbReference>
<evidence type="ECO:0000256" key="4">
    <source>
        <dbReference type="ARBA" id="ARBA00022741"/>
    </source>
</evidence>
<dbReference type="GO" id="GO:0005525">
    <property type="term" value="F:GTP binding"/>
    <property type="evidence" value="ECO:0007669"/>
    <property type="project" value="UniProtKB-KW"/>
</dbReference>
<dbReference type="FunFam" id="3.30.30.170:FF:000002">
    <property type="entry name" value="Eukaryotic translation initiation factor 5"/>
    <property type="match status" value="1"/>
</dbReference>
<dbReference type="InterPro" id="IPR002735">
    <property type="entry name" value="Transl_init_fac_IF2/IF5_dom"/>
</dbReference>
<dbReference type="PANTHER" id="PTHR23001">
    <property type="entry name" value="EUKARYOTIC TRANSLATION INITIATION FACTOR"/>
    <property type="match status" value="1"/>
</dbReference>
<dbReference type="AlphaFoldDB" id="A0A8J9VJ15"/>
<proteinExistence type="inferred from homology"/>
<sequence length="455" mass="49962">MGSVNVNRNVADAFYRYKMPRICAKVEGKGNGIKTVIVNMPEVAKAIGRPATYPTKYFGCELGAQTQFDFKNERFIVNGSHDSAKLQDLLDGFIRKFVLCPECDNPETELIVSTKRNTISQGCKACGYHGPLEFNHKLNTFILKNPPAADHGVQGSSLTEGNRGKRSKRSGPAANGNHDADAHDAKAESDVPVTPTTPNPKSKKEKKKAADDDGDDDNWTVDVSEAAVRARMQDLTEGAKSMTLSEDSEKNEKQRMDLFYSFLKQRSDAGDVEGSRAVNDILHEADRLEVKSKALLVAFEVLVGATTLAADVKRHRVLLLRLARADPKAPRAALHALTALAATTPALLPRVPAVLKLLYDLDIVEEKTILEWAAKPSRKFAPKEVVADVLKRAQPFIDWLQQADEEESSDDASEEDIEIEYDDRAKVTPIKAMAAPASKPKQEEDGDIDVDIDAI</sequence>
<dbReference type="Proteomes" id="UP000838878">
    <property type="component" value="Chromosome 6"/>
</dbReference>
<accession>A0A8J9VJ15</accession>
<dbReference type="GO" id="GO:0005829">
    <property type="term" value="C:cytosol"/>
    <property type="evidence" value="ECO:0007669"/>
    <property type="project" value="TreeGrafter"/>
</dbReference>
<dbReference type="GO" id="GO:0071074">
    <property type="term" value="F:eukaryotic initiation factor eIF2 binding"/>
    <property type="evidence" value="ECO:0007669"/>
    <property type="project" value="TreeGrafter"/>
</dbReference>